<dbReference type="Proteomes" id="UP000680656">
    <property type="component" value="Chromosome"/>
</dbReference>
<protein>
    <submittedName>
        <fullName evidence="2">Uncharacterized protein</fullName>
    </submittedName>
</protein>
<dbReference type="GeneID" id="65567491"/>
<name>A0A8E7EGU7_9EURY</name>
<organism evidence="2 3">
    <name type="scientific">Methanospirillum purgamenti</name>
    <dbReference type="NCBI Taxonomy" id="2834276"/>
    <lineage>
        <taxon>Archaea</taxon>
        <taxon>Methanobacteriati</taxon>
        <taxon>Methanobacteriota</taxon>
        <taxon>Stenosarchaea group</taxon>
        <taxon>Methanomicrobia</taxon>
        <taxon>Methanomicrobiales</taxon>
        <taxon>Methanospirillaceae</taxon>
        <taxon>Methanospirillum</taxon>
    </lineage>
</organism>
<dbReference type="EMBL" id="CP075546">
    <property type="protein sequence ID" value="QVV88558.1"/>
    <property type="molecule type" value="Genomic_DNA"/>
</dbReference>
<accession>A0A8E7EGU7</accession>
<feature type="region of interest" description="Disordered" evidence="1">
    <location>
        <begin position="37"/>
        <end position="93"/>
    </location>
</feature>
<dbReference type="KEGG" id="mrtj:KHC33_14720"/>
<sequence>MSPRVIDPVPARRYREKGGRISMDRARYLETLRHHPMKIPYPHPERKAWKKRSTPGPWHNPHGHPHQEELGPHTNQPGPIRFTVSMTRSGKRD</sequence>
<keyword evidence="3" id="KW-1185">Reference proteome</keyword>
<evidence type="ECO:0000313" key="3">
    <source>
        <dbReference type="Proteomes" id="UP000680656"/>
    </source>
</evidence>
<dbReference type="RefSeq" id="WP_214419367.1">
    <property type="nucleotide sequence ID" value="NZ_CP075546.1"/>
</dbReference>
<reference evidence="2 3" key="1">
    <citation type="submission" date="2021-05" db="EMBL/GenBank/DDBJ databases">
        <title>A novel Methanospirillum isolate from a pyrite-forming mixed culture.</title>
        <authorList>
            <person name="Bunk B."/>
            <person name="Sproer C."/>
            <person name="Spring S."/>
            <person name="Pester M."/>
        </authorList>
    </citation>
    <scope>NUCLEOTIDE SEQUENCE [LARGE SCALE GENOMIC DNA]</scope>
    <source>
        <strain evidence="2 3">J.3.6.1-F.2.7.3</strain>
    </source>
</reference>
<gene>
    <name evidence="2" type="ORF">KHC33_14720</name>
</gene>
<dbReference type="AlphaFoldDB" id="A0A8E7EGU7"/>
<feature type="compositionally biased region" description="Polar residues" evidence="1">
    <location>
        <begin position="84"/>
        <end position="93"/>
    </location>
</feature>
<proteinExistence type="predicted"/>
<evidence type="ECO:0000256" key="1">
    <source>
        <dbReference type="SAM" id="MobiDB-lite"/>
    </source>
</evidence>
<evidence type="ECO:0000313" key="2">
    <source>
        <dbReference type="EMBL" id="QVV88558.1"/>
    </source>
</evidence>